<comment type="subcellular location">
    <subcellularLocation>
        <location evidence="1">Cell inner membrane</location>
        <topology evidence="1">Single-pass type II membrane protein</topology>
        <orientation evidence="1">Periplasmic side</orientation>
    </subcellularLocation>
</comment>
<dbReference type="Pfam" id="PF13145">
    <property type="entry name" value="Rotamase_2"/>
    <property type="match status" value="2"/>
</dbReference>
<proteinExistence type="inferred from homology"/>
<dbReference type="InterPro" id="IPR000297">
    <property type="entry name" value="PPIase_PpiC"/>
</dbReference>
<evidence type="ECO:0000256" key="8">
    <source>
        <dbReference type="ARBA" id="ARBA00023186"/>
    </source>
</evidence>
<dbReference type="SUPFAM" id="SSF109998">
    <property type="entry name" value="Triger factor/SurA peptide-binding domain-like"/>
    <property type="match status" value="1"/>
</dbReference>
<dbReference type="Gene3D" id="1.10.4030.10">
    <property type="entry name" value="Porin chaperone SurA, peptide-binding domain"/>
    <property type="match status" value="1"/>
</dbReference>
<evidence type="ECO:0000256" key="3">
    <source>
        <dbReference type="ARBA" id="ARBA00022475"/>
    </source>
</evidence>
<comment type="similarity">
    <text evidence="11">Belongs to the PpiD chaperone family.</text>
</comment>
<dbReference type="PANTHER" id="PTHR47529">
    <property type="entry name" value="PEPTIDYL-PROLYL CIS-TRANS ISOMERASE D"/>
    <property type="match status" value="1"/>
</dbReference>
<evidence type="ECO:0000256" key="16">
    <source>
        <dbReference type="SAM" id="Phobius"/>
    </source>
</evidence>
<dbReference type="InterPro" id="IPR052029">
    <property type="entry name" value="PpiD_chaperone"/>
</dbReference>
<dbReference type="EMBL" id="CP051775">
    <property type="protein sequence ID" value="QJE72859.1"/>
    <property type="molecule type" value="Genomic_DNA"/>
</dbReference>
<organism evidence="18 19">
    <name type="scientific">Aerophototrophica crusticola</name>
    <dbReference type="NCBI Taxonomy" id="1709002"/>
    <lineage>
        <taxon>Bacteria</taxon>
        <taxon>Pseudomonadati</taxon>
        <taxon>Pseudomonadota</taxon>
        <taxon>Alphaproteobacteria</taxon>
        <taxon>Rhodospirillales</taxon>
        <taxon>Rhodospirillaceae</taxon>
        <taxon>Aerophototrophica</taxon>
    </lineage>
</organism>
<evidence type="ECO:0000256" key="6">
    <source>
        <dbReference type="ARBA" id="ARBA00022989"/>
    </source>
</evidence>
<dbReference type="InterPro" id="IPR046357">
    <property type="entry name" value="PPIase_dom_sf"/>
</dbReference>
<dbReference type="KEGG" id="acru:HHL28_06925"/>
<keyword evidence="3" id="KW-1003">Cell membrane</keyword>
<dbReference type="Pfam" id="PF13624">
    <property type="entry name" value="SurA_N_3"/>
    <property type="match status" value="1"/>
</dbReference>
<feature type="compositionally biased region" description="Low complexity" evidence="15">
    <location>
        <begin position="598"/>
        <end position="614"/>
    </location>
</feature>
<dbReference type="GO" id="GO:0003755">
    <property type="term" value="F:peptidyl-prolyl cis-trans isomerase activity"/>
    <property type="evidence" value="ECO:0007669"/>
    <property type="project" value="UniProtKB-KW"/>
</dbReference>
<sequence>MLQSIRGTAGSWVVKILFILLIVSFGFWGMGPLTGGVGGGVAEIGDVKITPQELDREYRSEIRRLRQIVGPELTDEQARQFGLVDRALEQIIQRTLLSLAAKDQGLRVGDAAVAREASTFPAFRNGLGQFDPNVMRAVLAENGLTEQAFVEQMRSDIARSTLVGGITGGTAGSKTLAESLFRYRQEQRVFDVVTIPNAAMAEPANPDDAAVAQYHQDKAVRYTAPEYRTLQVATLTADALAGGIEVSDEDVRAAYDNRAAEFVTPERRSIVQAVFADKAAAEKALAALNGGRTVEQVAKDAGLEAVTLEDSTKDALPPELADPVFSAAAGTNVGPVESAFGFHVLTVKDVKVGGTRTYDEVKEELRAELRRERALDQVFQASTKLDDALAGGASLEEAAGQVGAKVTTLERVDNQGNGPDGKPLPAAAQLGATLAPVLENGFSLKSGENSGVKEGEANSYYAVQVGMVEPAQLRPLDQVKAQVIADWKAEQRSVAAKAKADEIVAKLKEGADPAATAAGLKGALFARTQPLLRNAGRNAPVPRASWRSCSPRSPTPSLPVRRRTAMSWPSWCRWSPSIPPRTRPRWRRSAPRRPRPWPATWPASTWPPFAPAMA</sequence>
<keyword evidence="19" id="KW-1185">Reference proteome</keyword>
<name>A0A858R5S2_9PROT</name>
<dbReference type="PANTHER" id="PTHR47529:SF1">
    <property type="entry name" value="PERIPLASMIC CHAPERONE PPID"/>
    <property type="match status" value="1"/>
</dbReference>
<reference evidence="18" key="1">
    <citation type="submission" date="2020-04" db="EMBL/GenBank/DDBJ databases">
        <title>A desert anoxygenic phototrophic bacterium fixes CO2 using RubisCO under aerobic conditions.</title>
        <authorList>
            <person name="Tang K."/>
        </authorList>
    </citation>
    <scope>NUCLEOTIDE SEQUENCE [LARGE SCALE GENOMIC DNA]</scope>
    <source>
        <strain evidence="18">MIMtkB3</strain>
    </source>
</reference>
<feature type="compositionally biased region" description="Basic residues" evidence="15">
    <location>
        <begin position="582"/>
        <end position="595"/>
    </location>
</feature>
<keyword evidence="8" id="KW-0143">Chaperone</keyword>
<gene>
    <name evidence="18" type="ORF">HHL28_06925</name>
</gene>
<keyword evidence="5 16" id="KW-0812">Transmembrane</keyword>
<evidence type="ECO:0000256" key="5">
    <source>
        <dbReference type="ARBA" id="ARBA00022692"/>
    </source>
</evidence>
<dbReference type="PROSITE" id="PS50198">
    <property type="entry name" value="PPIC_PPIASE_2"/>
    <property type="match status" value="1"/>
</dbReference>
<evidence type="ECO:0000256" key="10">
    <source>
        <dbReference type="ARBA" id="ARBA00031484"/>
    </source>
</evidence>
<dbReference type="SUPFAM" id="SSF54534">
    <property type="entry name" value="FKBP-like"/>
    <property type="match status" value="1"/>
</dbReference>
<evidence type="ECO:0000313" key="18">
    <source>
        <dbReference type="EMBL" id="QJE72859.1"/>
    </source>
</evidence>
<keyword evidence="14 18" id="KW-0413">Isomerase</keyword>
<keyword evidence="7 16" id="KW-0472">Membrane</keyword>
<dbReference type="Proteomes" id="UP000501891">
    <property type="component" value="Chromosome"/>
</dbReference>
<accession>A0A858R5S2</accession>
<evidence type="ECO:0000256" key="9">
    <source>
        <dbReference type="ARBA" id="ARBA00030642"/>
    </source>
</evidence>
<feature type="region of interest" description="Disordered" evidence="15">
    <location>
        <begin position="535"/>
        <end position="561"/>
    </location>
</feature>
<evidence type="ECO:0000256" key="11">
    <source>
        <dbReference type="ARBA" id="ARBA00038408"/>
    </source>
</evidence>
<evidence type="ECO:0000256" key="2">
    <source>
        <dbReference type="ARBA" id="ARBA00018370"/>
    </source>
</evidence>
<keyword evidence="14" id="KW-0697">Rotamase</keyword>
<dbReference type="GO" id="GO:0005886">
    <property type="term" value="C:plasma membrane"/>
    <property type="evidence" value="ECO:0007669"/>
    <property type="project" value="UniProtKB-SubCell"/>
</dbReference>
<keyword evidence="4" id="KW-0997">Cell inner membrane</keyword>
<feature type="domain" description="PpiC" evidence="17">
    <location>
        <begin position="236"/>
        <end position="349"/>
    </location>
</feature>
<feature type="region of interest" description="Disordered" evidence="15">
    <location>
        <begin position="579"/>
        <end position="614"/>
    </location>
</feature>
<evidence type="ECO:0000256" key="1">
    <source>
        <dbReference type="ARBA" id="ARBA00004382"/>
    </source>
</evidence>
<evidence type="ECO:0000256" key="14">
    <source>
        <dbReference type="PROSITE-ProRule" id="PRU00278"/>
    </source>
</evidence>
<keyword evidence="6 16" id="KW-1133">Transmembrane helix</keyword>
<feature type="transmembrane region" description="Helical" evidence="16">
    <location>
        <begin position="12"/>
        <end position="31"/>
    </location>
</feature>
<dbReference type="Gene3D" id="3.10.50.40">
    <property type="match status" value="1"/>
</dbReference>
<protein>
    <recommendedName>
        <fullName evidence="2">Parvulin-like PPIase</fullName>
    </recommendedName>
    <alternativeName>
        <fullName evidence="9">Peptidyl-prolyl cis-trans isomerase plp</fullName>
    </alternativeName>
    <alternativeName>
        <fullName evidence="12">Periplasmic chaperone PpiD</fullName>
    </alternativeName>
    <alternativeName>
        <fullName evidence="13">Periplasmic folding chaperone</fullName>
    </alternativeName>
    <alternativeName>
        <fullName evidence="10">Rotamase plp</fullName>
    </alternativeName>
</protein>
<dbReference type="AlphaFoldDB" id="A0A858R5S2"/>
<evidence type="ECO:0000256" key="4">
    <source>
        <dbReference type="ARBA" id="ARBA00022519"/>
    </source>
</evidence>
<evidence type="ECO:0000256" key="13">
    <source>
        <dbReference type="ARBA" id="ARBA00042775"/>
    </source>
</evidence>
<dbReference type="InterPro" id="IPR027304">
    <property type="entry name" value="Trigger_fact/SurA_dom_sf"/>
</dbReference>
<evidence type="ECO:0000256" key="7">
    <source>
        <dbReference type="ARBA" id="ARBA00023136"/>
    </source>
</evidence>
<evidence type="ECO:0000256" key="15">
    <source>
        <dbReference type="SAM" id="MobiDB-lite"/>
    </source>
</evidence>
<evidence type="ECO:0000259" key="17">
    <source>
        <dbReference type="PROSITE" id="PS50198"/>
    </source>
</evidence>
<evidence type="ECO:0000256" key="12">
    <source>
        <dbReference type="ARBA" id="ARBA00040743"/>
    </source>
</evidence>
<evidence type="ECO:0000313" key="19">
    <source>
        <dbReference type="Proteomes" id="UP000501891"/>
    </source>
</evidence>